<feature type="compositionally biased region" description="Basic residues" evidence="1">
    <location>
        <begin position="68"/>
        <end position="86"/>
    </location>
</feature>
<feature type="compositionally biased region" description="Acidic residues" evidence="1">
    <location>
        <begin position="137"/>
        <end position="153"/>
    </location>
</feature>
<accession>A0A8D3DMQ4</accession>
<feature type="region of interest" description="Disordered" evidence="1">
    <location>
        <begin position="63"/>
        <end position="298"/>
    </location>
</feature>
<dbReference type="SUPFAM" id="SSF141571">
    <property type="entry name" value="Pentapeptide repeat-like"/>
    <property type="match status" value="1"/>
</dbReference>
<feature type="compositionally biased region" description="Acidic residues" evidence="1">
    <location>
        <begin position="107"/>
        <end position="123"/>
    </location>
</feature>
<dbReference type="Ensembl" id="ENSSMAT00000047704.1">
    <property type="protein sequence ID" value="ENSSMAP00000060813.1"/>
    <property type="gene ID" value="ENSSMAG00000027521.1"/>
</dbReference>
<reference evidence="2" key="1">
    <citation type="submission" date="2023-05" db="EMBL/GenBank/DDBJ databases">
        <title>High-quality long-read genome of Scophthalmus maximus.</title>
        <authorList>
            <person name="Lien S."/>
            <person name="Martinez P."/>
        </authorList>
    </citation>
    <scope>NUCLEOTIDE SEQUENCE [LARGE SCALE GENOMIC DNA]</scope>
</reference>
<feature type="compositionally biased region" description="Acidic residues" evidence="1">
    <location>
        <begin position="217"/>
        <end position="238"/>
    </location>
</feature>
<evidence type="ECO:0000313" key="3">
    <source>
        <dbReference type="Proteomes" id="UP000694558"/>
    </source>
</evidence>
<feature type="compositionally biased region" description="Acidic residues" evidence="1">
    <location>
        <begin position="167"/>
        <end position="183"/>
    </location>
</feature>
<evidence type="ECO:0000256" key="1">
    <source>
        <dbReference type="SAM" id="MobiDB-lite"/>
    </source>
</evidence>
<dbReference type="PANTHER" id="PTHR17571:SF34">
    <property type="entry name" value="ACROSOMAL PROTEIN SP-10"/>
    <property type="match status" value="1"/>
</dbReference>
<dbReference type="PANTHER" id="PTHR17571">
    <property type="entry name" value="URINARY PROTEIN RUP /ACROSOMAL PROTEIN SP-10"/>
    <property type="match status" value="1"/>
</dbReference>
<dbReference type="GeneTree" id="ENSGT01150000289372"/>
<organism evidence="2 3">
    <name type="scientific">Scophthalmus maximus</name>
    <name type="common">Turbot</name>
    <name type="synonym">Psetta maxima</name>
    <dbReference type="NCBI Taxonomy" id="52904"/>
    <lineage>
        <taxon>Eukaryota</taxon>
        <taxon>Metazoa</taxon>
        <taxon>Chordata</taxon>
        <taxon>Craniata</taxon>
        <taxon>Vertebrata</taxon>
        <taxon>Euteleostomi</taxon>
        <taxon>Actinopterygii</taxon>
        <taxon>Neopterygii</taxon>
        <taxon>Teleostei</taxon>
        <taxon>Neoteleostei</taxon>
        <taxon>Acanthomorphata</taxon>
        <taxon>Carangaria</taxon>
        <taxon>Pleuronectiformes</taxon>
        <taxon>Pleuronectoidei</taxon>
        <taxon>Scophthalmidae</taxon>
        <taxon>Scophthalmus</taxon>
    </lineage>
</organism>
<feature type="compositionally biased region" description="Low complexity" evidence="1">
    <location>
        <begin position="205"/>
        <end position="216"/>
    </location>
</feature>
<dbReference type="Proteomes" id="UP000694558">
    <property type="component" value="Chromosome 3"/>
</dbReference>
<reference evidence="2" key="2">
    <citation type="submission" date="2025-08" db="UniProtKB">
        <authorList>
            <consortium name="Ensembl"/>
        </authorList>
    </citation>
    <scope>IDENTIFICATION</scope>
</reference>
<dbReference type="InterPro" id="IPR052671">
    <property type="entry name" value="Acrosomal_SP-10-like"/>
</dbReference>
<evidence type="ECO:0000313" key="2">
    <source>
        <dbReference type="Ensembl" id="ENSSMAP00000060813.1"/>
    </source>
</evidence>
<feature type="compositionally biased region" description="Acidic residues" evidence="1">
    <location>
        <begin position="268"/>
        <end position="294"/>
    </location>
</feature>
<protein>
    <submittedName>
        <fullName evidence="2">Uncharacterized protein</fullName>
    </submittedName>
</protein>
<name>A0A8D3DMQ4_SCOMX</name>
<proteinExistence type="predicted"/>
<sequence length="445" mass="49523">MIKSHCWFILSYIFNVKNHNLILTANIHSLKLCFRFTVMKHKDDYCTFHIHYKLDGIDKKETVEPQQKNKHVHSKTPFLNKHKVHNKTNERLSPEDLSTEPLSPEDLSSEDLSTDDLSTEDLSPEPLSPEPLSPEDLSSEDLSTEDLSTEDLSPEPLSPEPLSPEDLSSEDLSTEDLSTEDLPPEPLSPEPLSPEDLPPEPLPPEDLSTEPLSPEDLSSEDLSTEDLSSEDLSTEDLSPEPLSPEPLSPDDLSTEDLSTEDLSSVDLSTEDLSTEDLSTDDLSTEDLSTEDLSSEDLSTSQKAPHLYFQAGVPDIHLWVRTDGWTGDQRDGDQGENRWNDSVGHRQVENVCEDSSELVSTSPEYLSEDSTWASLPQVYRSEHLSHLMFLSSAWAPCGRGLFTSNCAKKQLSSSASEASMVEFEVMLLPATPALCCCLKWSSIAFF</sequence>
<dbReference type="AlphaFoldDB" id="A0A8D3DMQ4"/>